<feature type="transmembrane region" description="Helical" evidence="1">
    <location>
        <begin position="81"/>
        <end position="109"/>
    </location>
</feature>
<dbReference type="EMBL" id="JBHUER010000001">
    <property type="protein sequence ID" value="MFD1701746.1"/>
    <property type="molecule type" value="Genomic_DNA"/>
</dbReference>
<proteinExistence type="predicted"/>
<keyword evidence="1" id="KW-1133">Transmembrane helix</keyword>
<dbReference type="RefSeq" id="WP_378796447.1">
    <property type="nucleotide sequence ID" value="NZ_JBHUER010000001.1"/>
</dbReference>
<keyword evidence="1" id="KW-0812">Transmembrane</keyword>
<evidence type="ECO:0000313" key="2">
    <source>
        <dbReference type="EMBL" id="MFD1701746.1"/>
    </source>
</evidence>
<keyword evidence="3" id="KW-1185">Reference proteome</keyword>
<evidence type="ECO:0000313" key="3">
    <source>
        <dbReference type="Proteomes" id="UP001597308"/>
    </source>
</evidence>
<reference evidence="3" key="1">
    <citation type="journal article" date="2019" name="Int. J. Syst. Evol. Microbiol.">
        <title>The Global Catalogue of Microorganisms (GCM) 10K type strain sequencing project: providing services to taxonomists for standard genome sequencing and annotation.</title>
        <authorList>
            <consortium name="The Broad Institute Genomics Platform"/>
            <consortium name="The Broad Institute Genome Sequencing Center for Infectious Disease"/>
            <person name="Wu L."/>
            <person name="Ma J."/>
        </authorList>
    </citation>
    <scope>NUCLEOTIDE SEQUENCE [LARGE SCALE GENOMIC DNA]</scope>
    <source>
        <strain evidence="3">KCTC 23707</strain>
    </source>
</reference>
<feature type="transmembrane region" description="Helical" evidence="1">
    <location>
        <begin position="130"/>
        <end position="149"/>
    </location>
</feature>
<name>A0ABW4K2M5_9HYPH</name>
<gene>
    <name evidence="2" type="ORF">ACFSCV_01900</name>
</gene>
<evidence type="ECO:0008006" key="4">
    <source>
        <dbReference type="Google" id="ProtNLM"/>
    </source>
</evidence>
<dbReference type="Proteomes" id="UP001597308">
    <property type="component" value="Unassembled WGS sequence"/>
</dbReference>
<organism evidence="2 3">
    <name type="scientific">Methylopila henanensis</name>
    <dbReference type="NCBI Taxonomy" id="873516"/>
    <lineage>
        <taxon>Bacteria</taxon>
        <taxon>Pseudomonadati</taxon>
        <taxon>Pseudomonadota</taxon>
        <taxon>Alphaproteobacteria</taxon>
        <taxon>Hyphomicrobiales</taxon>
        <taxon>Methylopilaceae</taxon>
        <taxon>Methylopila</taxon>
    </lineage>
</organism>
<keyword evidence="1" id="KW-0472">Membrane</keyword>
<comment type="caution">
    <text evidence="2">The sequence shown here is derived from an EMBL/GenBank/DDBJ whole genome shotgun (WGS) entry which is preliminary data.</text>
</comment>
<sequence>MEAKAAAPGYGWGALLRHVPLSVTRMRRVTREMQAAGIDERWRLVAIASSAFVMAAEQAAIEAYQPDPLFDGWRAAYGEAATLTGAFLGFLVLGTVIVYALAAVLHLTFRIARRGTTFADMRIAMAASGYPQIVLSLINLAIIGIAALAGEGWRAPALSAIEASLVVAMALAVGYGVVAVSAATGVSTLQVLGLQFIAGLGAVAAVAAGAWAVALVI</sequence>
<evidence type="ECO:0000256" key="1">
    <source>
        <dbReference type="SAM" id="Phobius"/>
    </source>
</evidence>
<feature type="transmembrane region" description="Helical" evidence="1">
    <location>
        <begin position="192"/>
        <end position="214"/>
    </location>
</feature>
<feature type="transmembrane region" description="Helical" evidence="1">
    <location>
        <begin position="155"/>
        <end position="180"/>
    </location>
</feature>
<accession>A0ABW4K2M5</accession>
<protein>
    <recommendedName>
        <fullName evidence="4">Yip1 domain-containing protein</fullName>
    </recommendedName>
</protein>